<keyword evidence="2" id="KW-1185">Reference proteome</keyword>
<organism evidence="1 2">
    <name type="scientific">Allacma fusca</name>
    <dbReference type="NCBI Taxonomy" id="39272"/>
    <lineage>
        <taxon>Eukaryota</taxon>
        <taxon>Metazoa</taxon>
        <taxon>Ecdysozoa</taxon>
        <taxon>Arthropoda</taxon>
        <taxon>Hexapoda</taxon>
        <taxon>Collembola</taxon>
        <taxon>Symphypleona</taxon>
        <taxon>Sminthuridae</taxon>
        <taxon>Allacma</taxon>
    </lineage>
</organism>
<dbReference type="EMBL" id="CAJVCH010315804">
    <property type="protein sequence ID" value="CAG7786340.1"/>
    <property type="molecule type" value="Genomic_DNA"/>
</dbReference>
<reference evidence="1" key="1">
    <citation type="submission" date="2021-06" db="EMBL/GenBank/DDBJ databases">
        <authorList>
            <person name="Hodson N. C."/>
            <person name="Mongue J. A."/>
            <person name="Jaron S. K."/>
        </authorList>
    </citation>
    <scope>NUCLEOTIDE SEQUENCE</scope>
</reference>
<gene>
    <name evidence="1" type="ORF">AFUS01_LOCUS24912</name>
</gene>
<feature type="non-terminal residue" evidence="1">
    <location>
        <position position="1"/>
    </location>
</feature>
<evidence type="ECO:0000313" key="1">
    <source>
        <dbReference type="EMBL" id="CAG7786340.1"/>
    </source>
</evidence>
<name>A0A8J2PGS1_9HEXA</name>
<evidence type="ECO:0000313" key="2">
    <source>
        <dbReference type="Proteomes" id="UP000708208"/>
    </source>
</evidence>
<accession>A0A8J2PGS1</accession>
<dbReference type="Proteomes" id="UP000708208">
    <property type="component" value="Unassembled WGS sequence"/>
</dbReference>
<sequence>MFISSNPELPVLPY</sequence>
<protein>
    <submittedName>
        <fullName evidence="1">Uncharacterized protein</fullName>
    </submittedName>
</protein>
<comment type="caution">
    <text evidence="1">The sequence shown here is derived from an EMBL/GenBank/DDBJ whole genome shotgun (WGS) entry which is preliminary data.</text>
</comment>
<proteinExistence type="predicted"/>